<evidence type="ECO:0000256" key="5">
    <source>
        <dbReference type="ARBA" id="ARBA00023136"/>
    </source>
</evidence>
<feature type="transmembrane region" description="Helical" evidence="6">
    <location>
        <begin position="59"/>
        <end position="82"/>
    </location>
</feature>
<keyword evidence="8" id="KW-1185">Reference proteome</keyword>
<feature type="transmembrane region" description="Helical" evidence="6">
    <location>
        <begin position="26"/>
        <end position="47"/>
    </location>
</feature>
<evidence type="ECO:0000256" key="3">
    <source>
        <dbReference type="ARBA" id="ARBA00022692"/>
    </source>
</evidence>
<reference evidence="7" key="1">
    <citation type="submission" date="2020-12" db="EMBL/GenBank/DDBJ databases">
        <title>Metabolic potential, ecology and presence of endohyphal bacteria is reflected in genomic diversity of Mucoromycotina.</title>
        <authorList>
            <person name="Muszewska A."/>
            <person name="Okrasinska A."/>
            <person name="Steczkiewicz K."/>
            <person name="Drgas O."/>
            <person name="Orlowska M."/>
            <person name="Perlinska-Lenart U."/>
            <person name="Aleksandrzak-Piekarczyk T."/>
            <person name="Szatraj K."/>
            <person name="Zielenkiewicz U."/>
            <person name="Pilsyk S."/>
            <person name="Malc E."/>
            <person name="Mieczkowski P."/>
            <person name="Kruszewska J.S."/>
            <person name="Biernat P."/>
            <person name="Pawlowska J."/>
        </authorList>
    </citation>
    <scope>NUCLEOTIDE SEQUENCE</scope>
    <source>
        <strain evidence="7">WA0000067209</strain>
    </source>
</reference>
<comment type="subcellular location">
    <subcellularLocation>
        <location evidence="1 6">Membrane</location>
        <topology evidence="1 6">Multi-pass membrane protein</topology>
    </subcellularLocation>
</comment>
<evidence type="ECO:0000256" key="6">
    <source>
        <dbReference type="RuleBase" id="RU367008"/>
    </source>
</evidence>
<evidence type="ECO:0000256" key="1">
    <source>
        <dbReference type="ARBA" id="ARBA00004141"/>
    </source>
</evidence>
<dbReference type="InterPro" id="IPR007915">
    <property type="entry name" value="TMEM258/Ost5"/>
</dbReference>
<dbReference type="Proteomes" id="UP000654370">
    <property type="component" value="Unassembled WGS sequence"/>
</dbReference>
<dbReference type="GO" id="GO:0008250">
    <property type="term" value="C:oligosaccharyltransferase complex"/>
    <property type="evidence" value="ECO:0007669"/>
    <property type="project" value="UniProtKB-UniRule"/>
</dbReference>
<name>A0A8H7UHF2_MORIS</name>
<comment type="subunit">
    <text evidence="6">Component of the oligosaccharyltransferase (OST) complex.</text>
</comment>
<keyword evidence="4 6" id="KW-1133">Transmembrane helix</keyword>
<dbReference type="Pfam" id="PF05251">
    <property type="entry name" value="Ost5"/>
    <property type="match status" value="1"/>
</dbReference>
<dbReference type="EMBL" id="JAEPQZ010000006">
    <property type="protein sequence ID" value="KAG2179978.1"/>
    <property type="molecule type" value="Genomic_DNA"/>
</dbReference>
<comment type="function">
    <text evidence="6">Subunit of the oligosaccharyl transferase (OST) complex that catalyzes the initial transfer of a defined glycan (Glc(3)Man(9)GlcNAc(2) in eukaryotes) from the lipid carrier dolichol-pyrophosphate to an asparagine residue within an Asn-X-Ser/Thr consensus motif in nascent polypeptide chains, the first step in protein N-glycosylation. N-glycosylation occurs cotranslationally and the complex associates with the Sec61 complex at the channel-forming translocon complex that mediates protein translocation across the endoplasmic reticulum (ER). All subunits are required for a maximal enzyme activity.</text>
</comment>
<evidence type="ECO:0000256" key="4">
    <source>
        <dbReference type="ARBA" id="ARBA00022989"/>
    </source>
</evidence>
<keyword evidence="3 6" id="KW-0812">Transmembrane</keyword>
<dbReference type="GO" id="GO:0006487">
    <property type="term" value="P:protein N-linked glycosylation"/>
    <property type="evidence" value="ECO:0007669"/>
    <property type="project" value="UniProtKB-UniRule"/>
</dbReference>
<gene>
    <name evidence="7" type="ORF">INT43_003765</name>
</gene>
<keyword evidence="5 6" id="KW-0472">Membrane</keyword>
<evidence type="ECO:0000256" key="2">
    <source>
        <dbReference type="ARBA" id="ARBA00009825"/>
    </source>
</evidence>
<proteinExistence type="inferred from homology"/>
<protein>
    <recommendedName>
        <fullName evidence="6">Dolichyl-diphosphooligosaccharide-protein glycosyltransferase subunit OST5</fullName>
    </recommendedName>
</protein>
<sequence>MSAMVNTNQDLWNEGIPVSAPIPPSLFPLVAYVTVSVGLVAAGLFAVQKRGTPLTEQLTLALPASIMLGVGSVFTFLSVGIYV</sequence>
<organism evidence="7 8">
    <name type="scientific">Mortierella isabellina</name>
    <name type="common">Filamentous fungus</name>
    <name type="synonym">Umbelopsis isabellina</name>
    <dbReference type="NCBI Taxonomy" id="91625"/>
    <lineage>
        <taxon>Eukaryota</taxon>
        <taxon>Fungi</taxon>
        <taxon>Fungi incertae sedis</taxon>
        <taxon>Mucoromycota</taxon>
        <taxon>Mucoromycotina</taxon>
        <taxon>Umbelopsidomycetes</taxon>
        <taxon>Umbelopsidales</taxon>
        <taxon>Umbelopsidaceae</taxon>
        <taxon>Umbelopsis</taxon>
    </lineage>
</organism>
<evidence type="ECO:0000313" key="7">
    <source>
        <dbReference type="EMBL" id="KAG2179978.1"/>
    </source>
</evidence>
<comment type="similarity">
    <text evidence="2 6">Belongs to the OST5 family.</text>
</comment>
<dbReference type="AlphaFoldDB" id="A0A8H7UHF2"/>
<accession>A0A8H7UHF2</accession>
<comment type="caution">
    <text evidence="7">The sequence shown here is derived from an EMBL/GenBank/DDBJ whole genome shotgun (WGS) entry which is preliminary data.</text>
</comment>
<dbReference type="OrthoDB" id="18408at2759"/>
<evidence type="ECO:0000313" key="8">
    <source>
        <dbReference type="Proteomes" id="UP000654370"/>
    </source>
</evidence>